<dbReference type="STRING" id="675511.GCA_000341735_02022"/>
<dbReference type="Gene3D" id="1.10.287.1700">
    <property type="match status" value="1"/>
</dbReference>
<keyword evidence="5" id="KW-1003">Cell membrane</keyword>
<dbReference type="GO" id="GO:0006935">
    <property type="term" value="P:chemotaxis"/>
    <property type="evidence" value="ECO:0007669"/>
    <property type="project" value="UniProtKB-KW"/>
</dbReference>
<dbReference type="NCBIfam" id="TIGR02473">
    <property type="entry name" value="flagell_FliJ"/>
    <property type="match status" value="1"/>
</dbReference>
<dbReference type="PANTHER" id="PTHR38786:SF1">
    <property type="entry name" value="FLAGELLAR FLIJ PROTEIN"/>
    <property type="match status" value="1"/>
</dbReference>
<evidence type="ECO:0000256" key="5">
    <source>
        <dbReference type="ARBA" id="ARBA00022475"/>
    </source>
</evidence>
<gene>
    <name evidence="13" type="primary">fliJ</name>
    <name evidence="13" type="ORF">EQU24_04940</name>
</gene>
<dbReference type="PANTHER" id="PTHR38786">
    <property type="entry name" value="FLAGELLAR FLIJ PROTEIN"/>
    <property type="match status" value="1"/>
</dbReference>
<dbReference type="Proteomes" id="UP000305881">
    <property type="component" value="Chromosome"/>
</dbReference>
<dbReference type="GO" id="GO:0015031">
    <property type="term" value="P:protein transport"/>
    <property type="evidence" value="ECO:0007669"/>
    <property type="project" value="UniProtKB-KW"/>
</dbReference>
<dbReference type="GO" id="GO:0044781">
    <property type="term" value="P:bacterial-type flagellum organization"/>
    <property type="evidence" value="ECO:0007669"/>
    <property type="project" value="UniProtKB-KW"/>
</dbReference>
<evidence type="ECO:0000256" key="11">
    <source>
        <dbReference type="SAM" id="Coils"/>
    </source>
</evidence>
<feature type="coiled-coil region" evidence="11">
    <location>
        <begin position="73"/>
        <end position="100"/>
    </location>
</feature>
<feature type="compositionally biased region" description="Basic and acidic residues" evidence="12">
    <location>
        <begin position="125"/>
        <end position="138"/>
    </location>
</feature>
<evidence type="ECO:0000256" key="8">
    <source>
        <dbReference type="ARBA" id="ARBA00022927"/>
    </source>
</evidence>
<comment type="subcellular location">
    <subcellularLocation>
        <location evidence="1">Cell membrane</location>
        <topology evidence="1">Peripheral membrane protein</topology>
        <orientation evidence="1">Cytoplasmic side</orientation>
    </subcellularLocation>
</comment>
<dbReference type="GO" id="GO:0009288">
    <property type="term" value="C:bacterial-type flagellum"/>
    <property type="evidence" value="ECO:0007669"/>
    <property type="project" value="InterPro"/>
</dbReference>
<keyword evidence="13" id="KW-0969">Cilium</keyword>
<evidence type="ECO:0000256" key="10">
    <source>
        <dbReference type="ARBA" id="ARBA00023225"/>
    </source>
</evidence>
<keyword evidence="10" id="KW-1006">Bacterial flagellum protein export</keyword>
<dbReference type="RefSeq" id="WP_026130145.1">
    <property type="nucleotide sequence ID" value="NZ_CP035467.1"/>
</dbReference>
<evidence type="ECO:0000256" key="7">
    <source>
        <dbReference type="ARBA" id="ARBA00022795"/>
    </source>
</evidence>
<dbReference type="Pfam" id="PF02050">
    <property type="entry name" value="FliJ"/>
    <property type="match status" value="1"/>
</dbReference>
<evidence type="ECO:0000313" key="14">
    <source>
        <dbReference type="Proteomes" id="UP000305881"/>
    </source>
</evidence>
<keyword evidence="6" id="KW-0145">Chemotaxis</keyword>
<keyword evidence="9" id="KW-0472">Membrane</keyword>
<keyword evidence="13" id="KW-0282">Flagellum</keyword>
<dbReference type="KEGG" id="mbur:EQU24_04940"/>
<dbReference type="AlphaFoldDB" id="A0A4V1IJJ9"/>
<feature type="region of interest" description="Disordered" evidence="12">
    <location>
        <begin position="125"/>
        <end position="150"/>
    </location>
</feature>
<accession>A0A4V1IJJ9</accession>
<organism evidence="13 14">
    <name type="scientific">Methylotuvimicrobium buryatense</name>
    <name type="common">Methylomicrobium buryatense</name>
    <dbReference type="NCBI Taxonomy" id="95641"/>
    <lineage>
        <taxon>Bacteria</taxon>
        <taxon>Pseudomonadati</taxon>
        <taxon>Pseudomonadota</taxon>
        <taxon>Gammaproteobacteria</taxon>
        <taxon>Methylococcales</taxon>
        <taxon>Methylococcaceae</taxon>
        <taxon>Methylotuvimicrobium</taxon>
    </lineage>
</organism>
<keyword evidence="11" id="KW-0175">Coiled coil</keyword>
<evidence type="ECO:0000256" key="12">
    <source>
        <dbReference type="SAM" id="MobiDB-lite"/>
    </source>
</evidence>
<protein>
    <recommendedName>
        <fullName evidence="3">Flagellar FliJ protein</fullName>
    </recommendedName>
</protein>
<dbReference type="GO" id="GO:0005886">
    <property type="term" value="C:plasma membrane"/>
    <property type="evidence" value="ECO:0007669"/>
    <property type="project" value="UniProtKB-SubCell"/>
</dbReference>
<keyword evidence="8" id="KW-0653">Protein transport</keyword>
<dbReference type="OrthoDB" id="7063681at2"/>
<dbReference type="EMBL" id="CP035467">
    <property type="protein sequence ID" value="QCW81665.1"/>
    <property type="molecule type" value="Genomic_DNA"/>
</dbReference>
<keyword evidence="14" id="KW-1185">Reference proteome</keyword>
<sequence length="150" mass="17252">MKKSERLKTIVELNVTQEKKALETFGQVQKKQVQLQMQLDHLINYRQEYQEKFDAFCKAGARVGQLLEFKSFLDKLDRAINGQEQALQSLETELSRVRGNWIGLHNRTKSLSKLFDAAQADEIKQLDRREQTEQDDRVASGQRGGTKNAG</sequence>
<evidence type="ECO:0000256" key="9">
    <source>
        <dbReference type="ARBA" id="ARBA00023136"/>
    </source>
</evidence>
<keyword evidence="7" id="KW-1005">Bacterial flagellum biogenesis</keyword>
<proteinExistence type="inferred from homology"/>
<evidence type="ECO:0000256" key="6">
    <source>
        <dbReference type="ARBA" id="ARBA00022500"/>
    </source>
</evidence>
<evidence type="ECO:0000256" key="1">
    <source>
        <dbReference type="ARBA" id="ARBA00004413"/>
    </source>
</evidence>
<name>A0A4V1IJJ9_METBY</name>
<evidence type="ECO:0000313" key="13">
    <source>
        <dbReference type="EMBL" id="QCW81665.1"/>
    </source>
</evidence>
<dbReference type="InterPro" id="IPR012823">
    <property type="entry name" value="Flagell_FliJ"/>
</dbReference>
<reference evidence="14" key="1">
    <citation type="journal article" date="2019" name="J. Bacteriol.">
        <title>A Mutagenic Screen Identifies a TonB-Dependent Receptor Required for the Lanthanide Metal Switch in the Type I Methanotroph 'Methylotuvimicrobium buryatense' 5GB1C.</title>
        <authorList>
            <person name="Groom J.D."/>
            <person name="Ford S.M."/>
            <person name="Pesesky M.W."/>
            <person name="Lidstrom M.E."/>
        </authorList>
    </citation>
    <scope>NUCLEOTIDE SEQUENCE [LARGE SCALE GENOMIC DNA]</scope>
    <source>
        <strain evidence="14">5GB1C</strain>
    </source>
</reference>
<keyword evidence="4" id="KW-0813">Transport</keyword>
<dbReference type="InterPro" id="IPR052570">
    <property type="entry name" value="FliJ"/>
</dbReference>
<evidence type="ECO:0000256" key="3">
    <source>
        <dbReference type="ARBA" id="ARBA00020392"/>
    </source>
</evidence>
<dbReference type="GO" id="GO:0071973">
    <property type="term" value="P:bacterial-type flagellum-dependent cell motility"/>
    <property type="evidence" value="ECO:0007669"/>
    <property type="project" value="InterPro"/>
</dbReference>
<evidence type="ECO:0000256" key="4">
    <source>
        <dbReference type="ARBA" id="ARBA00022448"/>
    </source>
</evidence>
<keyword evidence="13" id="KW-0966">Cell projection</keyword>
<dbReference type="InterPro" id="IPR053716">
    <property type="entry name" value="Flag_assembly_chemotaxis_eff"/>
</dbReference>
<evidence type="ECO:0000256" key="2">
    <source>
        <dbReference type="ARBA" id="ARBA00010004"/>
    </source>
</evidence>
<comment type="similarity">
    <text evidence="2">Belongs to the FliJ family.</text>
</comment>